<feature type="non-terminal residue" evidence="2">
    <location>
        <position position="98"/>
    </location>
</feature>
<evidence type="ECO:0000313" key="2">
    <source>
        <dbReference type="EMBL" id="RCH87550.1"/>
    </source>
</evidence>
<feature type="transmembrane region" description="Helical" evidence="1">
    <location>
        <begin position="6"/>
        <end position="28"/>
    </location>
</feature>
<gene>
    <name evidence="2" type="ORF">CU098_010017</name>
</gene>
<comment type="caution">
    <text evidence="2">The sequence shown here is derived from an EMBL/GenBank/DDBJ whole genome shotgun (WGS) entry which is preliminary data.</text>
</comment>
<dbReference type="EMBL" id="PJQM01003692">
    <property type="protein sequence ID" value="RCH87550.1"/>
    <property type="molecule type" value="Genomic_DNA"/>
</dbReference>
<keyword evidence="1" id="KW-0812">Transmembrane</keyword>
<reference evidence="2 3" key="1">
    <citation type="journal article" date="2018" name="G3 (Bethesda)">
        <title>Phylogenetic and Phylogenomic Definition of Rhizopus Species.</title>
        <authorList>
            <person name="Gryganskyi A.P."/>
            <person name="Golan J."/>
            <person name="Dolatabadi S."/>
            <person name="Mondo S."/>
            <person name="Robb S."/>
            <person name="Idnurm A."/>
            <person name="Muszewska A."/>
            <person name="Steczkiewicz K."/>
            <person name="Masonjones S."/>
            <person name="Liao H.L."/>
            <person name="Gajdeczka M.T."/>
            <person name="Anike F."/>
            <person name="Vuek A."/>
            <person name="Anishchenko I.M."/>
            <person name="Voigt K."/>
            <person name="de Hoog G.S."/>
            <person name="Smith M.E."/>
            <person name="Heitman J."/>
            <person name="Vilgalys R."/>
            <person name="Stajich J.E."/>
        </authorList>
    </citation>
    <scope>NUCLEOTIDE SEQUENCE [LARGE SCALE GENOMIC DNA]</scope>
    <source>
        <strain evidence="2 3">LSU 92-RS-03</strain>
    </source>
</reference>
<proteinExistence type="predicted"/>
<accession>A0A367JC94</accession>
<keyword evidence="1" id="KW-0472">Membrane</keyword>
<protein>
    <submittedName>
        <fullName evidence="2">Uncharacterized protein</fullName>
    </submittedName>
</protein>
<sequence length="98" mass="10439">MTSSAALLSGFMVDSCIMVLIVAVYFLCFEEPLLESVVSLLQSTSVSSLAANGSLFINGSFLLLVFFTAVNTSIFGASFAASHSLLSEKNGWFKTLKV</sequence>
<name>A0A367JC94_RHIST</name>
<evidence type="ECO:0000313" key="3">
    <source>
        <dbReference type="Proteomes" id="UP000253551"/>
    </source>
</evidence>
<organism evidence="2 3">
    <name type="scientific">Rhizopus stolonifer</name>
    <name type="common">Rhizopus nigricans</name>
    <dbReference type="NCBI Taxonomy" id="4846"/>
    <lineage>
        <taxon>Eukaryota</taxon>
        <taxon>Fungi</taxon>
        <taxon>Fungi incertae sedis</taxon>
        <taxon>Mucoromycota</taxon>
        <taxon>Mucoromycotina</taxon>
        <taxon>Mucoromycetes</taxon>
        <taxon>Mucorales</taxon>
        <taxon>Mucorineae</taxon>
        <taxon>Rhizopodaceae</taxon>
        <taxon>Rhizopus</taxon>
    </lineage>
</organism>
<feature type="transmembrane region" description="Helical" evidence="1">
    <location>
        <begin position="49"/>
        <end position="70"/>
    </location>
</feature>
<keyword evidence="1" id="KW-1133">Transmembrane helix</keyword>
<keyword evidence="3" id="KW-1185">Reference proteome</keyword>
<dbReference type="AlphaFoldDB" id="A0A367JC94"/>
<evidence type="ECO:0000256" key="1">
    <source>
        <dbReference type="SAM" id="Phobius"/>
    </source>
</evidence>
<dbReference type="Proteomes" id="UP000253551">
    <property type="component" value="Unassembled WGS sequence"/>
</dbReference>